<dbReference type="SMART" id="SM00360">
    <property type="entry name" value="RRM"/>
    <property type="match status" value="1"/>
</dbReference>
<dbReference type="InterPro" id="IPR000504">
    <property type="entry name" value="RRM_dom"/>
</dbReference>
<name>A0A7S0B2P2_9STRA</name>
<feature type="compositionally biased region" description="Basic and acidic residues" evidence="3">
    <location>
        <begin position="131"/>
        <end position="155"/>
    </location>
</feature>
<dbReference type="Pfam" id="PF00076">
    <property type="entry name" value="RRM_1"/>
    <property type="match status" value="1"/>
</dbReference>
<dbReference type="AlphaFoldDB" id="A0A7S0B2P2"/>
<protein>
    <recommendedName>
        <fullName evidence="4">RRM domain-containing protein</fullName>
    </recommendedName>
</protein>
<gene>
    <name evidence="5" type="ORF">MPOL1434_LOCUS11269</name>
</gene>
<dbReference type="PANTHER" id="PTHR48037">
    <property type="entry name" value="ATPASE E1"/>
    <property type="match status" value="1"/>
</dbReference>
<dbReference type="CDD" id="cd12347">
    <property type="entry name" value="RRM_PPIE"/>
    <property type="match status" value="1"/>
</dbReference>
<keyword evidence="1 2" id="KW-0694">RNA-binding</keyword>
<dbReference type="PROSITE" id="PS50102">
    <property type="entry name" value="RRM"/>
    <property type="match status" value="1"/>
</dbReference>
<organism evidence="5">
    <name type="scientific">Minutocellus polymorphus</name>
    <dbReference type="NCBI Taxonomy" id="265543"/>
    <lineage>
        <taxon>Eukaryota</taxon>
        <taxon>Sar</taxon>
        <taxon>Stramenopiles</taxon>
        <taxon>Ochrophyta</taxon>
        <taxon>Bacillariophyta</taxon>
        <taxon>Mediophyceae</taxon>
        <taxon>Cymatosirophycidae</taxon>
        <taxon>Cymatosirales</taxon>
        <taxon>Cymatosiraceae</taxon>
        <taxon>Minutocellus</taxon>
    </lineage>
</organism>
<dbReference type="SUPFAM" id="SSF54928">
    <property type="entry name" value="RNA-binding domain, RBD"/>
    <property type="match status" value="1"/>
</dbReference>
<feature type="region of interest" description="Disordered" evidence="3">
    <location>
        <begin position="124"/>
        <end position="155"/>
    </location>
</feature>
<dbReference type="EMBL" id="HBEJ01019339">
    <property type="protein sequence ID" value="CAD8380913.1"/>
    <property type="molecule type" value="Transcribed_RNA"/>
</dbReference>
<dbReference type="PANTHER" id="PTHR48037:SF1">
    <property type="entry name" value="RRM DOMAIN-CONTAINING PROTEIN"/>
    <property type="match status" value="1"/>
</dbReference>
<dbReference type="GO" id="GO:0003723">
    <property type="term" value="F:RNA binding"/>
    <property type="evidence" value="ECO:0007669"/>
    <property type="project" value="UniProtKB-UniRule"/>
</dbReference>
<evidence type="ECO:0000256" key="1">
    <source>
        <dbReference type="ARBA" id="ARBA00022884"/>
    </source>
</evidence>
<proteinExistence type="predicted"/>
<accession>A0A7S0B2P2</accession>
<evidence type="ECO:0000256" key="3">
    <source>
        <dbReference type="SAM" id="MobiDB-lite"/>
    </source>
</evidence>
<reference evidence="5" key="1">
    <citation type="submission" date="2021-01" db="EMBL/GenBank/DDBJ databases">
        <authorList>
            <person name="Corre E."/>
            <person name="Pelletier E."/>
            <person name="Niang G."/>
            <person name="Scheremetjew M."/>
            <person name="Finn R."/>
            <person name="Kale V."/>
            <person name="Holt S."/>
            <person name="Cochrane G."/>
            <person name="Meng A."/>
            <person name="Brown T."/>
            <person name="Cohen L."/>
        </authorList>
    </citation>
    <scope>NUCLEOTIDE SEQUENCE</scope>
    <source>
        <strain evidence="5">CCMP3303</strain>
    </source>
</reference>
<dbReference type="InterPro" id="IPR034168">
    <property type="entry name" value="PPIE_RRM"/>
</dbReference>
<feature type="domain" description="RRM" evidence="4">
    <location>
        <begin position="29"/>
        <end position="107"/>
    </location>
</feature>
<evidence type="ECO:0000256" key="2">
    <source>
        <dbReference type="PROSITE-ProRule" id="PRU00176"/>
    </source>
</evidence>
<dbReference type="InterPro" id="IPR035979">
    <property type="entry name" value="RBD_domain_sf"/>
</dbReference>
<evidence type="ECO:0000259" key="4">
    <source>
        <dbReference type="PROSITE" id="PS50102"/>
    </source>
</evidence>
<evidence type="ECO:0000313" key="5">
    <source>
        <dbReference type="EMBL" id="CAD8380913.1"/>
    </source>
</evidence>
<dbReference type="Gene3D" id="3.30.70.330">
    <property type="match status" value="1"/>
</dbReference>
<sequence length="155" mass="16623">MSTAVADGGSSSVGASAAAATATSLQSNRSLYVGGLAEEVTPITLRAALVPFGPIKSIDVPMDYGKGTHKGFAFVEFEESEDAAEAIYNLDGSELMGRTLTVNLARAAGQVKLGSNQAIWSQDEWFQNQTGEKEQAEMEEKQKREKDDAETMKER</sequence>
<dbReference type="InterPro" id="IPR012677">
    <property type="entry name" value="Nucleotide-bd_a/b_plait_sf"/>
</dbReference>